<dbReference type="EMBL" id="CP025432">
    <property type="protein sequence ID" value="AUH66769.1"/>
    <property type="molecule type" value="Genomic_DNA"/>
</dbReference>
<evidence type="ECO:0000313" key="3">
    <source>
        <dbReference type="Proteomes" id="UP000234530"/>
    </source>
</evidence>
<evidence type="ECO:0000313" key="2">
    <source>
        <dbReference type="EMBL" id="AUH66769.1"/>
    </source>
</evidence>
<dbReference type="Proteomes" id="UP000234530">
    <property type="component" value="Plasmid pPZ02"/>
</dbReference>
<accession>A0A2H5F5E7</accession>
<organism evidence="2 3">
    <name type="scientific">Paracoccus zhejiangensis</name>
    <dbReference type="NCBI Taxonomy" id="1077935"/>
    <lineage>
        <taxon>Bacteria</taxon>
        <taxon>Pseudomonadati</taxon>
        <taxon>Pseudomonadota</taxon>
        <taxon>Alphaproteobacteria</taxon>
        <taxon>Rhodobacterales</taxon>
        <taxon>Paracoccaceae</taxon>
        <taxon>Paracoccus</taxon>
    </lineage>
</organism>
<keyword evidence="2" id="KW-0614">Plasmid</keyword>
<sequence length="123" mass="13404">MGATCRRGSGPEGQLMAGPDPTRLERRQALFDAIAACNRADAEFILSGILAEMGAGPPLPALRAIEEEAEAWAAFATLPELTAYFFASGARLSARRLGARGRMRLMRRLLGEMTNEERVELLR</sequence>
<dbReference type="AlphaFoldDB" id="A0A2H5F5E7"/>
<gene>
    <name evidence="2" type="ORF">CX676_20950</name>
</gene>
<reference evidence="2 3" key="1">
    <citation type="journal article" date="2013" name="Antonie Van Leeuwenhoek">
        <title>Paracoccus zhejiangensis sp. nov., isolated from activated sludge in wastewater-treatment system.</title>
        <authorList>
            <person name="Wu Z.G."/>
            <person name="Zhang D.F."/>
            <person name="Liu Y.L."/>
            <person name="Wang F."/>
            <person name="Jiang X."/>
            <person name="Li C."/>
            <person name="Li S.P."/>
            <person name="Hong Q."/>
            <person name="Li W.J."/>
        </authorList>
    </citation>
    <scope>NUCLEOTIDE SEQUENCE [LARGE SCALE GENOMIC DNA]</scope>
    <source>
        <strain evidence="2 3">J6</strain>
        <plasmid evidence="3">Plasmid ppz02</plasmid>
    </source>
</reference>
<evidence type="ECO:0000256" key="1">
    <source>
        <dbReference type="SAM" id="MobiDB-lite"/>
    </source>
</evidence>
<feature type="region of interest" description="Disordered" evidence="1">
    <location>
        <begin position="1"/>
        <end position="21"/>
    </location>
</feature>
<dbReference type="KEGG" id="pzh:CX676_20950"/>
<name>A0A2H5F5E7_9RHOB</name>
<geneLocation type="plasmid" evidence="3">
    <name>ppz02</name>
</geneLocation>
<protein>
    <submittedName>
        <fullName evidence="2">Uncharacterized protein</fullName>
    </submittedName>
</protein>
<proteinExistence type="predicted"/>
<keyword evidence="3" id="KW-1185">Reference proteome</keyword>